<dbReference type="EMBL" id="SWMU01000002">
    <property type="protein sequence ID" value="TKS56622.1"/>
    <property type="molecule type" value="Genomic_DNA"/>
</dbReference>
<proteinExistence type="predicted"/>
<gene>
    <name evidence="1" type="ORF">FCN74_06210</name>
</gene>
<dbReference type="Gene3D" id="3.40.50.150">
    <property type="entry name" value="Vaccinia Virus protein VP39"/>
    <property type="match status" value="1"/>
</dbReference>
<protein>
    <recommendedName>
        <fullName evidence="3">O-methyltransferase</fullName>
    </recommendedName>
</protein>
<evidence type="ECO:0000313" key="1">
    <source>
        <dbReference type="EMBL" id="TKS56622.1"/>
    </source>
</evidence>
<evidence type="ECO:0000313" key="2">
    <source>
        <dbReference type="Proteomes" id="UP000306552"/>
    </source>
</evidence>
<comment type="caution">
    <text evidence="1">The sequence shown here is derived from an EMBL/GenBank/DDBJ whole genome shotgun (WGS) entry which is preliminary data.</text>
</comment>
<reference evidence="1 2" key="1">
    <citation type="submission" date="2019-04" db="EMBL/GenBank/DDBJ databases">
        <title>Psychroflexus halotolerans sp. nov., isolated from a marine solar saltern.</title>
        <authorList>
            <person name="Feng X."/>
        </authorList>
    </citation>
    <scope>NUCLEOTIDE SEQUENCE [LARGE SCALE GENOMIC DNA]</scope>
    <source>
        <strain evidence="1 2">WDS2C27</strain>
    </source>
</reference>
<dbReference type="RefSeq" id="WP_138931725.1">
    <property type="nucleotide sequence ID" value="NZ_SWMU01000002.1"/>
</dbReference>
<dbReference type="OrthoDB" id="9799672at2"/>
<evidence type="ECO:0008006" key="3">
    <source>
        <dbReference type="Google" id="ProtNLM"/>
    </source>
</evidence>
<dbReference type="AlphaFoldDB" id="A0A4U5TRK3"/>
<sequence>MKFKDISSLLKDIPYMSSTQGKIIYELIIKHKLVNILELGTAYGTGSCYMASALDEIKSGHIITIDKADSAHKSPNVEDLAKKCNLSTYITSISANTTYNWELMKLIDKNTVNGICQPIFDFCYLD</sequence>
<keyword evidence="2" id="KW-1185">Reference proteome</keyword>
<dbReference type="Proteomes" id="UP000306552">
    <property type="component" value="Unassembled WGS sequence"/>
</dbReference>
<organism evidence="1 2">
    <name type="scientific">Mesohalobacter halotolerans</name>
    <dbReference type="NCBI Taxonomy" id="1883405"/>
    <lineage>
        <taxon>Bacteria</taxon>
        <taxon>Pseudomonadati</taxon>
        <taxon>Bacteroidota</taxon>
        <taxon>Flavobacteriia</taxon>
        <taxon>Flavobacteriales</taxon>
        <taxon>Flavobacteriaceae</taxon>
        <taxon>Mesohalobacter</taxon>
    </lineage>
</organism>
<name>A0A4U5TRK3_9FLAO</name>
<dbReference type="InterPro" id="IPR029063">
    <property type="entry name" value="SAM-dependent_MTases_sf"/>
</dbReference>
<dbReference type="SUPFAM" id="SSF53335">
    <property type="entry name" value="S-adenosyl-L-methionine-dependent methyltransferases"/>
    <property type="match status" value="1"/>
</dbReference>
<accession>A0A4U5TRK3</accession>